<evidence type="ECO:0000256" key="1">
    <source>
        <dbReference type="ARBA" id="ARBA00009437"/>
    </source>
</evidence>
<dbReference type="Pfam" id="PF03466">
    <property type="entry name" value="LysR_substrate"/>
    <property type="match status" value="1"/>
</dbReference>
<evidence type="ECO:0000256" key="4">
    <source>
        <dbReference type="ARBA" id="ARBA00023163"/>
    </source>
</evidence>
<evidence type="ECO:0000256" key="3">
    <source>
        <dbReference type="ARBA" id="ARBA00023125"/>
    </source>
</evidence>
<comment type="caution">
    <text evidence="6">The sequence shown here is derived from an EMBL/GenBank/DDBJ whole genome shotgun (WGS) entry which is preliminary data.</text>
</comment>
<dbReference type="PRINTS" id="PR00039">
    <property type="entry name" value="HTHLYSR"/>
</dbReference>
<dbReference type="InterPro" id="IPR036390">
    <property type="entry name" value="WH_DNA-bd_sf"/>
</dbReference>
<dbReference type="InterPro" id="IPR037402">
    <property type="entry name" value="YidZ_PBP2"/>
</dbReference>
<keyword evidence="4" id="KW-0804">Transcription</keyword>
<dbReference type="GO" id="GO:0003700">
    <property type="term" value="F:DNA-binding transcription factor activity"/>
    <property type="evidence" value="ECO:0007669"/>
    <property type="project" value="InterPro"/>
</dbReference>
<dbReference type="EMBL" id="SGSU01000014">
    <property type="protein sequence ID" value="RZG65685.1"/>
    <property type="molecule type" value="Genomic_DNA"/>
</dbReference>
<comment type="similarity">
    <text evidence="1">Belongs to the LysR transcriptional regulatory family.</text>
</comment>
<dbReference type="SUPFAM" id="SSF46785">
    <property type="entry name" value="Winged helix' DNA-binding domain"/>
    <property type="match status" value="1"/>
</dbReference>
<gene>
    <name evidence="6" type="ORF">EXE25_12630</name>
</gene>
<dbReference type="InterPro" id="IPR000847">
    <property type="entry name" value="LysR_HTH_N"/>
</dbReference>
<feature type="domain" description="HTH lysR-type" evidence="5">
    <location>
        <begin position="26"/>
        <end position="75"/>
    </location>
</feature>
<dbReference type="PROSITE" id="PS50931">
    <property type="entry name" value="HTH_LYSR"/>
    <property type="match status" value="1"/>
</dbReference>
<dbReference type="SUPFAM" id="SSF53850">
    <property type="entry name" value="Periplasmic binding protein-like II"/>
    <property type="match status" value="1"/>
</dbReference>
<reference evidence="6 7" key="1">
    <citation type="submission" date="2019-02" db="EMBL/GenBank/DDBJ databases">
        <title>The Batch Genome Submission of Acinetobacter spp. strains.</title>
        <authorList>
            <person name="Qin J."/>
            <person name="Hu Y."/>
            <person name="Ye H."/>
            <person name="Wei L."/>
            <person name="Feng Y."/>
            <person name="Zong Z."/>
        </authorList>
    </citation>
    <scope>NUCLEOTIDE SEQUENCE [LARGE SCALE GENOMIC DNA]</scope>
    <source>
        <strain evidence="6 7">WCHABo060081</strain>
    </source>
</reference>
<dbReference type="Gene3D" id="3.40.190.10">
    <property type="entry name" value="Periplasmic binding protein-like II"/>
    <property type="match status" value="2"/>
</dbReference>
<dbReference type="AlphaFoldDB" id="A0A4Q7ATM7"/>
<organism evidence="6 7">
    <name type="scientific">Acinetobacter bouvetii</name>
    <dbReference type="NCBI Taxonomy" id="202951"/>
    <lineage>
        <taxon>Bacteria</taxon>
        <taxon>Pseudomonadati</taxon>
        <taxon>Pseudomonadota</taxon>
        <taxon>Gammaproteobacteria</taxon>
        <taxon>Moraxellales</taxon>
        <taxon>Moraxellaceae</taxon>
        <taxon>Acinetobacter</taxon>
    </lineage>
</organism>
<dbReference type="PANTHER" id="PTHR30118:SF15">
    <property type="entry name" value="TRANSCRIPTIONAL REGULATORY PROTEIN"/>
    <property type="match status" value="1"/>
</dbReference>
<name>A0A4Q7ATM7_9GAMM</name>
<dbReference type="Proteomes" id="UP000293483">
    <property type="component" value="Unassembled WGS sequence"/>
</dbReference>
<evidence type="ECO:0000256" key="2">
    <source>
        <dbReference type="ARBA" id="ARBA00023015"/>
    </source>
</evidence>
<dbReference type="Pfam" id="PF00126">
    <property type="entry name" value="HTH_1"/>
    <property type="match status" value="1"/>
</dbReference>
<dbReference type="GO" id="GO:0003677">
    <property type="term" value="F:DNA binding"/>
    <property type="evidence" value="ECO:0007669"/>
    <property type="project" value="UniProtKB-KW"/>
</dbReference>
<dbReference type="InterPro" id="IPR050389">
    <property type="entry name" value="LysR-type_TF"/>
</dbReference>
<dbReference type="CDD" id="cd08417">
    <property type="entry name" value="PBP2_Nitroaromatics_like"/>
    <property type="match status" value="1"/>
</dbReference>
<evidence type="ECO:0000313" key="6">
    <source>
        <dbReference type="EMBL" id="RZG65685.1"/>
    </source>
</evidence>
<dbReference type="Gene3D" id="1.10.10.10">
    <property type="entry name" value="Winged helix-like DNA-binding domain superfamily/Winged helix DNA-binding domain"/>
    <property type="match status" value="1"/>
</dbReference>
<dbReference type="STRING" id="202951.GCA_001485025_00765"/>
<keyword evidence="3" id="KW-0238">DNA-binding</keyword>
<proteinExistence type="inferred from homology"/>
<evidence type="ECO:0000259" key="5">
    <source>
        <dbReference type="PROSITE" id="PS50931"/>
    </source>
</evidence>
<dbReference type="InterPro" id="IPR036388">
    <property type="entry name" value="WH-like_DNA-bd_sf"/>
</dbReference>
<keyword evidence="2" id="KW-0805">Transcription regulation</keyword>
<dbReference type="InterPro" id="IPR005119">
    <property type="entry name" value="LysR_subst-bd"/>
</dbReference>
<protein>
    <submittedName>
        <fullName evidence="6">LysR family transcriptional regulator</fullName>
    </submittedName>
</protein>
<sequence>MNTIHSKNQMDLGVFHRIDINLYPLFIAVYEQKSISKAAQILCITQSAASHALQRLRQHLQDDLFVRAGSKMLPTPFSEQIYLSIKDALYAIQNVSMQNQSFDPSMVQSLKIALHDEIEPLIFPKLVEHFQQSQFNIQLSSIKLDRKNIAADLASQQIDFVIDLEQNFGEKIQFQKLQQDYFVVCSQRSEMNEALYLSSKHIGVSSRRTGILVEDIFLHRKQLSRQVILRCQHYSTALQILVQQPSAVLTIPKNLLANLQVADCLNIFEVPVELPKITMGIYWHNDIEKNERHHFLRSEIIKIFA</sequence>
<dbReference type="RefSeq" id="WP_130146840.1">
    <property type="nucleotide sequence ID" value="NZ_SGSU01000014.1"/>
</dbReference>
<accession>A0A4Q7ATM7</accession>
<dbReference type="PANTHER" id="PTHR30118">
    <property type="entry name" value="HTH-TYPE TRANSCRIPTIONAL REGULATOR LEUO-RELATED"/>
    <property type="match status" value="1"/>
</dbReference>
<evidence type="ECO:0000313" key="7">
    <source>
        <dbReference type="Proteomes" id="UP000293483"/>
    </source>
</evidence>